<dbReference type="GO" id="GO:0006412">
    <property type="term" value="P:translation"/>
    <property type="evidence" value="ECO:0007669"/>
    <property type="project" value="TreeGrafter"/>
</dbReference>
<protein>
    <submittedName>
        <fullName evidence="8">28S ribosomal protein S24, mitochondrial-like</fullName>
    </submittedName>
</protein>
<dbReference type="GO" id="GO:0005739">
    <property type="term" value="C:mitochondrion"/>
    <property type="evidence" value="ECO:0007669"/>
    <property type="project" value="UniProtKB-SubCell"/>
</dbReference>
<dbReference type="OrthoDB" id="5950413at2759"/>
<evidence type="ECO:0000256" key="3">
    <source>
        <dbReference type="ARBA" id="ARBA00022946"/>
    </source>
</evidence>
<evidence type="ECO:0000256" key="6">
    <source>
        <dbReference type="ARBA" id="ARBA00023274"/>
    </source>
</evidence>
<name>A0A8B8CF37_CRAVI</name>
<dbReference type="AlphaFoldDB" id="A0A8B8CF37"/>
<proteinExistence type="inferred from homology"/>
<evidence type="ECO:0000256" key="4">
    <source>
        <dbReference type="ARBA" id="ARBA00022980"/>
    </source>
</evidence>
<dbReference type="GO" id="GO:1990904">
    <property type="term" value="C:ribonucleoprotein complex"/>
    <property type="evidence" value="ECO:0007669"/>
    <property type="project" value="UniProtKB-KW"/>
</dbReference>
<dbReference type="Proteomes" id="UP000694844">
    <property type="component" value="Chromosome 2"/>
</dbReference>
<keyword evidence="4" id="KW-0689">Ribosomal protein</keyword>
<gene>
    <name evidence="8" type="primary">LOC111118962</name>
</gene>
<dbReference type="PANTHER" id="PTHR21244:SF1">
    <property type="entry name" value="SMALL RIBOSOMAL SUBUNIT PROTEIN US3M"/>
    <property type="match status" value="1"/>
</dbReference>
<organism evidence="7 8">
    <name type="scientific">Crassostrea virginica</name>
    <name type="common">Eastern oyster</name>
    <dbReference type="NCBI Taxonomy" id="6565"/>
    <lineage>
        <taxon>Eukaryota</taxon>
        <taxon>Metazoa</taxon>
        <taxon>Spiralia</taxon>
        <taxon>Lophotrochozoa</taxon>
        <taxon>Mollusca</taxon>
        <taxon>Bivalvia</taxon>
        <taxon>Autobranchia</taxon>
        <taxon>Pteriomorphia</taxon>
        <taxon>Ostreida</taxon>
        <taxon>Ostreoidea</taxon>
        <taxon>Ostreidae</taxon>
        <taxon>Crassostrea</taxon>
    </lineage>
</organism>
<dbReference type="PANTHER" id="PTHR21244">
    <property type="entry name" value="MITOCHONDRIAL 28S RIBOSOMAL PROTEIN S24"/>
    <property type="match status" value="1"/>
</dbReference>
<dbReference type="GO" id="GO:0005840">
    <property type="term" value="C:ribosome"/>
    <property type="evidence" value="ECO:0007669"/>
    <property type="project" value="UniProtKB-KW"/>
</dbReference>
<dbReference type="Pfam" id="PF14955">
    <property type="entry name" value="MRP-S24"/>
    <property type="match status" value="1"/>
</dbReference>
<dbReference type="GeneID" id="111118962"/>
<evidence type="ECO:0000256" key="2">
    <source>
        <dbReference type="ARBA" id="ARBA00010761"/>
    </source>
</evidence>
<evidence type="ECO:0000256" key="5">
    <source>
        <dbReference type="ARBA" id="ARBA00023128"/>
    </source>
</evidence>
<sequence length="179" mass="20769">MSSLSQRFLSSSHGCKKLARLFSTTSPNQATRNFRNIRSSKFRFGASDRDLSYEDANPAYEIGVKKAWNSWNTTNLKGEKGSSQVIFEDIFIRKFLEGTFPLFYETKTPIIIRRRQNLIDISMMLSESTVFNSFREKGIPRVHFLVTYSEELLSRFLKCPVKLDIQCVDLKKVLNETKF</sequence>
<dbReference type="KEGG" id="cvn:111118962"/>
<accession>A0A8B8CF37</accession>
<comment type="subcellular location">
    <subcellularLocation>
        <location evidence="1">Mitochondrion</location>
    </subcellularLocation>
</comment>
<keyword evidence="7" id="KW-1185">Reference proteome</keyword>
<keyword evidence="3" id="KW-0809">Transit peptide</keyword>
<keyword evidence="5" id="KW-0496">Mitochondrion</keyword>
<evidence type="ECO:0000256" key="1">
    <source>
        <dbReference type="ARBA" id="ARBA00004173"/>
    </source>
</evidence>
<keyword evidence="6" id="KW-0687">Ribonucleoprotein</keyword>
<dbReference type="RefSeq" id="XP_022314402.1">
    <property type="nucleotide sequence ID" value="XM_022458694.1"/>
</dbReference>
<evidence type="ECO:0000313" key="7">
    <source>
        <dbReference type="Proteomes" id="UP000694844"/>
    </source>
</evidence>
<comment type="similarity">
    <text evidence="2">Belongs to the universal ribosomal protein uS3 family.</text>
</comment>
<reference evidence="8" key="1">
    <citation type="submission" date="2025-08" db="UniProtKB">
        <authorList>
            <consortium name="RefSeq"/>
        </authorList>
    </citation>
    <scope>IDENTIFICATION</scope>
    <source>
        <tissue evidence="8">Whole sample</tissue>
    </source>
</reference>
<evidence type="ECO:0000313" key="8">
    <source>
        <dbReference type="RefSeq" id="XP_022314402.1"/>
    </source>
</evidence>
<dbReference type="InterPro" id="IPR026146">
    <property type="entry name" value="Ribosomal_uS3m"/>
</dbReference>